<accession>A0A1Y1YJ78</accession>
<keyword evidence="3" id="KW-1185">Reference proteome</keyword>
<reference evidence="2 3" key="1">
    <citation type="submission" date="2016-07" db="EMBL/GenBank/DDBJ databases">
        <title>Pervasive Adenine N6-methylation of Active Genes in Fungi.</title>
        <authorList>
            <consortium name="DOE Joint Genome Institute"/>
            <person name="Mondo S.J."/>
            <person name="Dannebaum R.O."/>
            <person name="Kuo R.C."/>
            <person name="Labutti K."/>
            <person name="Haridas S."/>
            <person name="Kuo A."/>
            <person name="Salamov A."/>
            <person name="Ahrendt S.R."/>
            <person name="Lipzen A."/>
            <person name="Sullivan W."/>
            <person name="Andreopoulos W.B."/>
            <person name="Clum A."/>
            <person name="Lindquist E."/>
            <person name="Daum C."/>
            <person name="Ramamoorthy G.K."/>
            <person name="Gryganskyi A."/>
            <person name="Culley D."/>
            <person name="Magnuson J.K."/>
            <person name="James T.Y."/>
            <person name="O'Malley M.A."/>
            <person name="Stajich J.E."/>
            <person name="Spatafora J.W."/>
            <person name="Visel A."/>
            <person name="Grigoriev I.V."/>
        </authorList>
    </citation>
    <scope>NUCLEOTIDE SEQUENCE [LARGE SCALE GENOMIC DNA]</scope>
    <source>
        <strain evidence="2 3">CBS 115471</strain>
    </source>
</reference>
<feature type="compositionally biased region" description="Polar residues" evidence="1">
    <location>
        <begin position="113"/>
        <end position="134"/>
    </location>
</feature>
<dbReference type="EMBL" id="MCFA01000222">
    <property type="protein sequence ID" value="ORX98087.1"/>
    <property type="molecule type" value="Genomic_DNA"/>
</dbReference>
<name>A0A1Y1YJ78_9PLEO</name>
<evidence type="ECO:0000313" key="2">
    <source>
        <dbReference type="EMBL" id="ORX98087.1"/>
    </source>
</evidence>
<comment type="caution">
    <text evidence="2">The sequence shown here is derived from an EMBL/GenBank/DDBJ whole genome shotgun (WGS) entry which is preliminary data.</text>
</comment>
<gene>
    <name evidence="2" type="ORF">BCR34DRAFT_157287</name>
</gene>
<proteinExistence type="predicted"/>
<evidence type="ECO:0000313" key="3">
    <source>
        <dbReference type="Proteomes" id="UP000193144"/>
    </source>
</evidence>
<feature type="region of interest" description="Disordered" evidence="1">
    <location>
        <begin position="99"/>
        <end position="137"/>
    </location>
</feature>
<organism evidence="2 3">
    <name type="scientific">Clohesyomyces aquaticus</name>
    <dbReference type="NCBI Taxonomy" id="1231657"/>
    <lineage>
        <taxon>Eukaryota</taxon>
        <taxon>Fungi</taxon>
        <taxon>Dikarya</taxon>
        <taxon>Ascomycota</taxon>
        <taxon>Pezizomycotina</taxon>
        <taxon>Dothideomycetes</taxon>
        <taxon>Pleosporomycetidae</taxon>
        <taxon>Pleosporales</taxon>
        <taxon>Lindgomycetaceae</taxon>
        <taxon>Clohesyomyces</taxon>
    </lineage>
</organism>
<evidence type="ECO:0000256" key="1">
    <source>
        <dbReference type="SAM" id="MobiDB-lite"/>
    </source>
</evidence>
<dbReference type="Proteomes" id="UP000193144">
    <property type="component" value="Unassembled WGS sequence"/>
</dbReference>
<protein>
    <submittedName>
        <fullName evidence="2">Uncharacterized protein</fullName>
    </submittedName>
</protein>
<sequence length="156" mass="16954">MDRVRHGWYSWLSSPQARLGGSYFPRGQPQEAFWAGSTFRIVRAPPSNGRDAAPRQTDGARIYVGIAWGVAGRCLRPLAAPSKSHHPAPHHHWGVDFLAPTTTLPHSPPTKVSPPSTASMQQSPHRRSFSSINPHQHAGHLAEGIDASKGLHQGSL</sequence>
<dbReference type="AlphaFoldDB" id="A0A1Y1YJ78"/>